<dbReference type="Gene3D" id="3.40.1170.10">
    <property type="entry name" value="DNA repair protein MutS, domain I"/>
    <property type="match status" value="1"/>
</dbReference>
<dbReference type="AlphaFoldDB" id="A0AA36FX14"/>
<comment type="caution">
    <text evidence="8">The sequence shown here is derived from an EMBL/GenBank/DDBJ whole genome shotgun (WGS) entry which is preliminary data.</text>
</comment>
<evidence type="ECO:0000313" key="9">
    <source>
        <dbReference type="Proteomes" id="UP001177023"/>
    </source>
</evidence>
<name>A0AA36FX14_9BILA</name>
<evidence type="ECO:0000256" key="3">
    <source>
        <dbReference type="ARBA" id="ARBA00022763"/>
    </source>
</evidence>
<dbReference type="InterPro" id="IPR007696">
    <property type="entry name" value="DNA_mismatch_repair_MutS_core"/>
</dbReference>
<dbReference type="InterPro" id="IPR045076">
    <property type="entry name" value="MutS"/>
</dbReference>
<dbReference type="PANTHER" id="PTHR11361:SF148">
    <property type="entry name" value="DNA MISMATCH REPAIR PROTEIN MSH6"/>
    <property type="match status" value="1"/>
</dbReference>
<evidence type="ECO:0000256" key="4">
    <source>
        <dbReference type="ARBA" id="ARBA00022840"/>
    </source>
</evidence>
<dbReference type="EMBL" id="CATQJA010002279">
    <property type="protein sequence ID" value="CAJ0570280.1"/>
    <property type="molecule type" value="Genomic_DNA"/>
</dbReference>
<dbReference type="GO" id="GO:0006298">
    <property type="term" value="P:mismatch repair"/>
    <property type="evidence" value="ECO:0007669"/>
    <property type="project" value="InterPro"/>
</dbReference>
<dbReference type="Gene3D" id="3.40.50.300">
    <property type="entry name" value="P-loop containing nucleotide triphosphate hydrolases"/>
    <property type="match status" value="1"/>
</dbReference>
<proteinExistence type="inferred from homology"/>
<evidence type="ECO:0000256" key="6">
    <source>
        <dbReference type="SAM" id="Phobius"/>
    </source>
</evidence>
<feature type="non-terminal residue" evidence="8">
    <location>
        <position position="1"/>
    </location>
</feature>
<evidence type="ECO:0000313" key="8">
    <source>
        <dbReference type="EMBL" id="CAJ0570280.1"/>
    </source>
</evidence>
<reference evidence="8" key="1">
    <citation type="submission" date="2023-06" db="EMBL/GenBank/DDBJ databases">
        <authorList>
            <person name="Delattre M."/>
        </authorList>
    </citation>
    <scope>NUCLEOTIDE SEQUENCE</scope>
    <source>
        <strain evidence="8">AF72</strain>
    </source>
</reference>
<dbReference type="Gene3D" id="1.10.1420.10">
    <property type="match status" value="1"/>
</dbReference>
<dbReference type="InterPro" id="IPR036187">
    <property type="entry name" value="DNA_mismatch_repair_MutS_sf"/>
</dbReference>
<dbReference type="SUPFAM" id="SSF55271">
    <property type="entry name" value="DNA repair protein MutS, domain I"/>
    <property type="match status" value="1"/>
</dbReference>
<keyword evidence="6" id="KW-1133">Transmembrane helix</keyword>
<accession>A0AA36FX14</accession>
<keyword evidence="6" id="KW-0472">Membrane</keyword>
<dbReference type="GO" id="GO:0140664">
    <property type="term" value="F:ATP-dependent DNA damage sensor activity"/>
    <property type="evidence" value="ECO:0007669"/>
    <property type="project" value="InterPro"/>
</dbReference>
<protein>
    <recommendedName>
        <fullName evidence="7">DNA mismatch repair proteins mutS family domain-containing protein</fullName>
    </recommendedName>
</protein>
<keyword evidence="2" id="KW-0547">Nucleotide-binding</keyword>
<feature type="transmembrane region" description="Helical" evidence="6">
    <location>
        <begin position="17"/>
        <end position="37"/>
    </location>
</feature>
<gene>
    <name evidence="8" type="ORF">MSPICULIGERA_LOCUS8724</name>
</gene>
<dbReference type="SMART" id="SM00534">
    <property type="entry name" value="MUTSac"/>
    <property type="match status" value="1"/>
</dbReference>
<evidence type="ECO:0000256" key="2">
    <source>
        <dbReference type="ARBA" id="ARBA00022741"/>
    </source>
</evidence>
<keyword evidence="6" id="KW-0812">Transmembrane</keyword>
<keyword evidence="9" id="KW-1185">Reference proteome</keyword>
<keyword evidence="4" id="KW-0067">ATP-binding</keyword>
<keyword evidence="3" id="KW-0227">DNA damage</keyword>
<feature type="domain" description="DNA mismatch repair proteins mutS family" evidence="7">
    <location>
        <begin position="399"/>
        <end position="531"/>
    </location>
</feature>
<dbReference type="GO" id="GO:0030983">
    <property type="term" value="F:mismatched DNA binding"/>
    <property type="evidence" value="ECO:0007669"/>
    <property type="project" value="InterPro"/>
</dbReference>
<dbReference type="Pfam" id="PF05192">
    <property type="entry name" value="MutS_III"/>
    <property type="match status" value="1"/>
</dbReference>
<dbReference type="InterPro" id="IPR000432">
    <property type="entry name" value="DNA_mismatch_repair_MutS_C"/>
</dbReference>
<evidence type="ECO:0000256" key="5">
    <source>
        <dbReference type="ARBA" id="ARBA00023125"/>
    </source>
</evidence>
<comment type="similarity">
    <text evidence="1">Belongs to the DNA mismatch repair MutS family.</text>
</comment>
<dbReference type="GO" id="GO:0032301">
    <property type="term" value="C:MutSalpha complex"/>
    <property type="evidence" value="ECO:0007669"/>
    <property type="project" value="TreeGrafter"/>
</dbReference>
<evidence type="ECO:0000259" key="7">
    <source>
        <dbReference type="SMART" id="SM00534"/>
    </source>
</evidence>
<dbReference type="GO" id="GO:0005524">
    <property type="term" value="F:ATP binding"/>
    <property type="evidence" value="ECO:0007669"/>
    <property type="project" value="UniProtKB-KW"/>
</dbReference>
<dbReference type="Proteomes" id="UP001177023">
    <property type="component" value="Unassembled WGS sequence"/>
</dbReference>
<dbReference type="SUPFAM" id="SSF48334">
    <property type="entry name" value="DNA repair protein MutS, domain III"/>
    <property type="match status" value="1"/>
</dbReference>
<sequence length="549" mass="62525">MSFLGVPTSLGHAVHKLALWVLFAVIFSSIVRFILLVDLNKRGYNHMFLCASERLSAVLLERSHRDWTSLFDGCGAYDFSGPEELSLAVSALPKSKDLSDIVKEMCNVTVARRPQPAVKSESTTTPGRAALSTQLAGSFINSFRKCEDDEMDASMCSLDRTLSQMDDGKPKSSKKRADDTFIDFGDEDDLDIDGDMAYEHESWEFLKSEKVRDANRRRPDDPEYDPSTLWIPNDFLEKQTPGHTQWWKLKTQNYDTILFFKVGKFYELYHMDPVISAQHLSLSFMRGKYTHTAFPEIAFGRFADQLVSRGYKVYALYNVVNYCSTPFGRRLLRQWICKPTCDPETLTSRQDAIEWLTNDGQAFMDRVDELLKRIPDLARLLQKIHTLGLKYRAEIHPDPRAVMFESTKYNRRKIKDLLVTLRGFEATGRIVKGYDKLVMDGESATLIDQLIGVDHIPDITPDLKHVQVPGVAFSHMACMVEGENEQDPTLETVTFLYRLVSGICPKSYGFYAVKLAGIDDEVDRNAYFPASRLVHRRPFPARNIQSVGT</sequence>
<keyword evidence="5" id="KW-0238">DNA-binding</keyword>
<dbReference type="InterPro" id="IPR027417">
    <property type="entry name" value="P-loop_NTPase"/>
</dbReference>
<evidence type="ECO:0000256" key="1">
    <source>
        <dbReference type="ARBA" id="ARBA00006271"/>
    </source>
</evidence>
<dbReference type="PANTHER" id="PTHR11361">
    <property type="entry name" value="DNA MISMATCH REPAIR PROTEIN MUTS FAMILY MEMBER"/>
    <property type="match status" value="1"/>
</dbReference>
<organism evidence="8 9">
    <name type="scientific">Mesorhabditis spiculigera</name>
    <dbReference type="NCBI Taxonomy" id="96644"/>
    <lineage>
        <taxon>Eukaryota</taxon>
        <taxon>Metazoa</taxon>
        <taxon>Ecdysozoa</taxon>
        <taxon>Nematoda</taxon>
        <taxon>Chromadorea</taxon>
        <taxon>Rhabditida</taxon>
        <taxon>Rhabditina</taxon>
        <taxon>Rhabditomorpha</taxon>
        <taxon>Rhabditoidea</taxon>
        <taxon>Rhabditidae</taxon>
        <taxon>Mesorhabditinae</taxon>
        <taxon>Mesorhabditis</taxon>
    </lineage>
</organism>
<dbReference type="InterPro" id="IPR016151">
    <property type="entry name" value="DNA_mismatch_repair_MutS_N"/>
</dbReference>